<dbReference type="PIRSF" id="PIRSF036427">
    <property type="entry name" value="Precrrn-2_mtase"/>
    <property type="match status" value="1"/>
</dbReference>
<evidence type="ECO:0000256" key="4">
    <source>
        <dbReference type="ARBA" id="ARBA00022603"/>
    </source>
</evidence>
<dbReference type="InterPro" id="IPR003043">
    <property type="entry name" value="Uropor_MeTrfase_CS"/>
</dbReference>
<feature type="domain" description="Tetrapyrrole methylase" evidence="8">
    <location>
        <begin position="12"/>
        <end position="224"/>
    </location>
</feature>
<dbReference type="InterPro" id="IPR000878">
    <property type="entry name" value="4pyrrol_Mease"/>
</dbReference>
<comment type="caution">
    <text evidence="9">The sequence shown here is derived from an EMBL/GenBank/DDBJ whole genome shotgun (WGS) entry which is preliminary data.</text>
</comment>
<dbReference type="EMBL" id="BSEC01000001">
    <property type="protein sequence ID" value="GLI93814.1"/>
    <property type="molecule type" value="Genomic_DNA"/>
</dbReference>
<dbReference type="NCBIfam" id="TIGR01467">
    <property type="entry name" value="cobI_cbiL"/>
    <property type="match status" value="1"/>
</dbReference>
<dbReference type="Gene3D" id="3.40.1010.10">
    <property type="entry name" value="Cobalt-precorrin-4 Transmethylase, Domain 1"/>
    <property type="match status" value="1"/>
</dbReference>
<evidence type="ECO:0000256" key="6">
    <source>
        <dbReference type="ARBA" id="ARBA00022691"/>
    </source>
</evidence>
<dbReference type="InterPro" id="IPR035996">
    <property type="entry name" value="4pyrrol_Methylase_sf"/>
</dbReference>
<dbReference type="GO" id="GO:0032259">
    <property type="term" value="P:methylation"/>
    <property type="evidence" value="ECO:0007669"/>
    <property type="project" value="UniProtKB-KW"/>
</dbReference>
<evidence type="ECO:0000256" key="7">
    <source>
        <dbReference type="PIRNR" id="PIRNR036427"/>
    </source>
</evidence>
<evidence type="ECO:0000256" key="1">
    <source>
        <dbReference type="ARBA" id="ARBA00004953"/>
    </source>
</evidence>
<dbReference type="PANTHER" id="PTHR43467:SF2">
    <property type="entry name" value="COBALT-PRECORRIN-2 C(20)-METHYLTRANSFERASE"/>
    <property type="match status" value="1"/>
</dbReference>
<dbReference type="SUPFAM" id="SSF53790">
    <property type="entry name" value="Tetrapyrrole methylase"/>
    <property type="match status" value="1"/>
</dbReference>
<dbReference type="RefSeq" id="WP_281803845.1">
    <property type="nucleotide sequence ID" value="NZ_BSEC01000001.1"/>
</dbReference>
<organism evidence="9 10">
    <name type="scientific">Methylocystis echinoides</name>
    <dbReference type="NCBI Taxonomy" id="29468"/>
    <lineage>
        <taxon>Bacteria</taxon>
        <taxon>Pseudomonadati</taxon>
        <taxon>Pseudomonadota</taxon>
        <taxon>Alphaproteobacteria</taxon>
        <taxon>Hyphomicrobiales</taxon>
        <taxon>Methylocystaceae</taxon>
        <taxon>Methylocystis</taxon>
    </lineage>
</organism>
<gene>
    <name evidence="9" type="primary">cobI</name>
    <name evidence="9" type="ORF">LMG27198_28060</name>
</gene>
<keyword evidence="3" id="KW-0169">Cobalamin biosynthesis</keyword>
<keyword evidence="4" id="KW-0489">Methyltransferase</keyword>
<evidence type="ECO:0000313" key="10">
    <source>
        <dbReference type="Proteomes" id="UP001144323"/>
    </source>
</evidence>
<evidence type="ECO:0000256" key="2">
    <source>
        <dbReference type="ARBA" id="ARBA00005879"/>
    </source>
</evidence>
<dbReference type="GO" id="GO:0030788">
    <property type="term" value="F:precorrin-2 C20-methyltransferase activity"/>
    <property type="evidence" value="ECO:0007669"/>
    <property type="project" value="InterPro"/>
</dbReference>
<dbReference type="Proteomes" id="UP001144323">
    <property type="component" value="Unassembled WGS sequence"/>
</dbReference>
<keyword evidence="5" id="KW-0808">Transferase</keyword>
<dbReference type="PANTHER" id="PTHR43467">
    <property type="entry name" value="COBALT-PRECORRIN-2 C(20)-METHYLTRANSFERASE"/>
    <property type="match status" value="1"/>
</dbReference>
<dbReference type="InterPro" id="IPR014777">
    <property type="entry name" value="4pyrrole_Mease_sub1"/>
</dbReference>
<evidence type="ECO:0000256" key="3">
    <source>
        <dbReference type="ARBA" id="ARBA00022573"/>
    </source>
</evidence>
<name>A0A9W6GVU2_9HYPH</name>
<keyword evidence="6" id="KW-0949">S-adenosyl-L-methionine</keyword>
<evidence type="ECO:0000313" key="9">
    <source>
        <dbReference type="EMBL" id="GLI93814.1"/>
    </source>
</evidence>
<sequence>MSALPATTFGALIGVGLGPGDPELVTIKAARLIGEATIIAYFAKRGRRSHARGIAERYFPQCVEELPLLYPVTTEIPFDDPAYVAALAGFYEDSAARIAALLEEGRDVTLLCEGDPLLYGSFMHMFTRLDRRFRVEICAGVAGMSGCFAAARQPMTWGDDVLTVLPATLDEDTLAERLSRTDAAVVMKLGGNFPKLRRAMTRAGVADRAIYVERGTMADQKIMPFSEKTDDLAPYFSMVLAPGQGRRP</sequence>
<accession>A0A9W6GVU2</accession>
<dbReference type="CDD" id="cd11645">
    <property type="entry name" value="Precorrin_2_C20_MT"/>
    <property type="match status" value="1"/>
</dbReference>
<evidence type="ECO:0000259" key="8">
    <source>
        <dbReference type="Pfam" id="PF00590"/>
    </source>
</evidence>
<reference evidence="9" key="1">
    <citation type="journal article" date="2023" name="Int. J. Syst. Evol. Microbiol.">
        <title>Methylocystis iwaonis sp. nov., a type II methane-oxidizing bacterium from surface soil of a rice paddy field in Japan, and emended description of the genus Methylocystis (ex Whittenbury et al. 1970) Bowman et al. 1993.</title>
        <authorList>
            <person name="Kaise H."/>
            <person name="Sawadogo J.B."/>
            <person name="Alam M.S."/>
            <person name="Ueno C."/>
            <person name="Dianou D."/>
            <person name="Shinjo R."/>
            <person name="Asakawa S."/>
        </authorList>
    </citation>
    <scope>NUCLEOTIDE SEQUENCE</scope>
    <source>
        <strain evidence="9">LMG27198</strain>
    </source>
</reference>
<dbReference type="PROSITE" id="PS00839">
    <property type="entry name" value="SUMT_1"/>
    <property type="match status" value="1"/>
</dbReference>
<comment type="pathway">
    <text evidence="1">Cofactor biosynthesis; adenosylcobalamin biosynthesis.</text>
</comment>
<dbReference type="Pfam" id="PF00590">
    <property type="entry name" value="TP_methylase"/>
    <property type="match status" value="1"/>
</dbReference>
<dbReference type="InterPro" id="IPR014776">
    <property type="entry name" value="4pyrrole_Mease_sub2"/>
</dbReference>
<dbReference type="Gene3D" id="3.30.950.10">
    <property type="entry name" value="Methyltransferase, Cobalt-precorrin-4 Transmethylase, Domain 2"/>
    <property type="match status" value="1"/>
</dbReference>
<dbReference type="InterPro" id="IPR006364">
    <property type="entry name" value="CobI/CbiL/CobIJ_dom"/>
</dbReference>
<dbReference type="NCBIfam" id="NF004647">
    <property type="entry name" value="PRK05990.1"/>
    <property type="match status" value="1"/>
</dbReference>
<dbReference type="AlphaFoldDB" id="A0A9W6GVU2"/>
<dbReference type="GO" id="GO:0009236">
    <property type="term" value="P:cobalamin biosynthetic process"/>
    <property type="evidence" value="ECO:0007669"/>
    <property type="project" value="UniProtKB-UniRule"/>
</dbReference>
<proteinExistence type="inferred from homology"/>
<evidence type="ECO:0000256" key="5">
    <source>
        <dbReference type="ARBA" id="ARBA00022679"/>
    </source>
</evidence>
<keyword evidence="10" id="KW-1185">Reference proteome</keyword>
<dbReference type="InterPro" id="IPR012382">
    <property type="entry name" value="CobI/CbiL"/>
</dbReference>
<comment type="similarity">
    <text evidence="2 7">Belongs to the precorrin methyltransferase family.</text>
</comment>
<protein>
    <submittedName>
        <fullName evidence="9">Precorrin-2 C(20)-methyltransferase</fullName>
    </submittedName>
</protein>